<name>A0A3D9HEK2_9FLAO</name>
<dbReference type="GO" id="GO:0017004">
    <property type="term" value="P:cytochrome complex assembly"/>
    <property type="evidence" value="ECO:0007669"/>
    <property type="project" value="UniProtKB-KW"/>
</dbReference>
<keyword evidence="3" id="KW-1015">Disulfide bond</keyword>
<evidence type="ECO:0000256" key="4">
    <source>
        <dbReference type="ARBA" id="ARBA00023284"/>
    </source>
</evidence>
<keyword evidence="2" id="KW-0201">Cytochrome c-type biogenesis</keyword>
<evidence type="ECO:0000256" key="3">
    <source>
        <dbReference type="ARBA" id="ARBA00023157"/>
    </source>
</evidence>
<gene>
    <name evidence="6" type="ORF">DFQ02_10633</name>
</gene>
<dbReference type="InterPro" id="IPR013766">
    <property type="entry name" value="Thioredoxin_domain"/>
</dbReference>
<dbReference type="PROSITE" id="PS51352">
    <property type="entry name" value="THIOREDOXIN_2"/>
    <property type="match status" value="1"/>
</dbReference>
<keyword evidence="4" id="KW-0676">Redox-active center</keyword>
<evidence type="ECO:0000313" key="7">
    <source>
        <dbReference type="Proteomes" id="UP000256629"/>
    </source>
</evidence>
<feature type="domain" description="Thioredoxin" evidence="5">
    <location>
        <begin position="23"/>
        <end position="163"/>
    </location>
</feature>
<evidence type="ECO:0000313" key="6">
    <source>
        <dbReference type="EMBL" id="RED47406.1"/>
    </source>
</evidence>
<dbReference type="Proteomes" id="UP000256629">
    <property type="component" value="Unassembled WGS sequence"/>
</dbReference>
<dbReference type="AlphaFoldDB" id="A0A3D9HEK2"/>
<dbReference type="InterPro" id="IPR050553">
    <property type="entry name" value="Thioredoxin_ResA/DsbE_sf"/>
</dbReference>
<accession>A0A3D9HEK2</accession>
<dbReference type="InterPro" id="IPR012336">
    <property type="entry name" value="Thioredoxin-like_fold"/>
</dbReference>
<organism evidence="6 7">
    <name type="scientific">Seonamhaeicola aphaedonensis</name>
    <dbReference type="NCBI Taxonomy" id="1461338"/>
    <lineage>
        <taxon>Bacteria</taxon>
        <taxon>Pseudomonadati</taxon>
        <taxon>Bacteroidota</taxon>
        <taxon>Flavobacteriia</taxon>
        <taxon>Flavobacteriales</taxon>
        <taxon>Flavobacteriaceae</taxon>
    </lineage>
</organism>
<dbReference type="InterPro" id="IPR036249">
    <property type="entry name" value="Thioredoxin-like_sf"/>
</dbReference>
<proteinExistence type="predicted"/>
<keyword evidence="7" id="KW-1185">Reference proteome</keyword>
<comment type="subcellular location">
    <subcellularLocation>
        <location evidence="1">Cell envelope</location>
    </subcellularLocation>
</comment>
<dbReference type="PANTHER" id="PTHR42852">
    <property type="entry name" value="THIOL:DISULFIDE INTERCHANGE PROTEIN DSBE"/>
    <property type="match status" value="1"/>
</dbReference>
<dbReference type="Pfam" id="PF13905">
    <property type="entry name" value="Thioredoxin_8"/>
    <property type="match status" value="1"/>
</dbReference>
<reference evidence="6 7" key="1">
    <citation type="submission" date="2018-07" db="EMBL/GenBank/DDBJ databases">
        <title>Genomic Encyclopedia of Type Strains, Phase III (KMG-III): the genomes of soil and plant-associated and newly described type strains.</title>
        <authorList>
            <person name="Whitman W."/>
        </authorList>
    </citation>
    <scope>NUCLEOTIDE SEQUENCE [LARGE SCALE GENOMIC DNA]</scope>
    <source>
        <strain evidence="6 7">CECT 8487</strain>
    </source>
</reference>
<comment type="caution">
    <text evidence="6">The sequence shown here is derived from an EMBL/GenBank/DDBJ whole genome shotgun (WGS) entry which is preliminary data.</text>
</comment>
<protein>
    <submittedName>
        <fullName evidence="6">Thioredoxin-like protein</fullName>
    </submittedName>
</protein>
<dbReference type="CDD" id="cd02966">
    <property type="entry name" value="TlpA_like_family"/>
    <property type="match status" value="1"/>
</dbReference>
<sequence>MNKMNYLLVLLINFFSCNVEKPTRFSEEALNDTFITLGGDEVSFDLILEKHKGKTIVIDVWASWCGDCLRGMPKVKELQAKYKDVVYVFLSLDRGRESWKRGIEKYNVQGDHYFMQSGWKGPFGNFLNLDWIPRYLVVNEASEIVVYKVIEANDKKLIKALKK</sequence>
<dbReference type="EMBL" id="QRDX01000006">
    <property type="protein sequence ID" value="RED47406.1"/>
    <property type="molecule type" value="Genomic_DNA"/>
</dbReference>
<dbReference type="Gene3D" id="3.40.30.10">
    <property type="entry name" value="Glutaredoxin"/>
    <property type="match status" value="1"/>
</dbReference>
<dbReference type="SUPFAM" id="SSF52833">
    <property type="entry name" value="Thioredoxin-like"/>
    <property type="match status" value="1"/>
</dbReference>
<evidence type="ECO:0000256" key="1">
    <source>
        <dbReference type="ARBA" id="ARBA00004196"/>
    </source>
</evidence>
<dbReference type="GO" id="GO:0030313">
    <property type="term" value="C:cell envelope"/>
    <property type="evidence" value="ECO:0007669"/>
    <property type="project" value="UniProtKB-SubCell"/>
</dbReference>
<evidence type="ECO:0000256" key="2">
    <source>
        <dbReference type="ARBA" id="ARBA00022748"/>
    </source>
</evidence>
<evidence type="ECO:0000259" key="5">
    <source>
        <dbReference type="PROSITE" id="PS51352"/>
    </source>
</evidence>
<dbReference type="PANTHER" id="PTHR42852:SF6">
    <property type="entry name" value="THIOL:DISULFIDE INTERCHANGE PROTEIN DSBE"/>
    <property type="match status" value="1"/>
</dbReference>